<gene>
    <name evidence="1" type="ORF">MANES_18G025104v8</name>
</gene>
<dbReference type="EMBL" id="CM004404">
    <property type="protein sequence ID" value="KAG8632910.1"/>
    <property type="molecule type" value="Genomic_DNA"/>
</dbReference>
<sequence>MCSFHSPDILFLIETKNNRNFVKKKINQCGFVDMLVVNPQGLAGGLVLAWRDYMSVSVVKYYSFFVHVSIMDQNSNAMFSAIFLYARCVDAERNDQFNFILEYSRALNDAFILIDDFNCILHSWERKDGRGINLSQIAIFRSFVNTLRNNNRDDCLNIQERLDWSLASFSWCQFYPNAYVERLEDIGFDHRPLLVCSSPNMAKAKKYFY</sequence>
<dbReference type="Proteomes" id="UP000091857">
    <property type="component" value="Chromosome 18"/>
</dbReference>
<reference evidence="2" key="1">
    <citation type="journal article" date="2016" name="Nat. Biotechnol.">
        <title>Sequencing wild and cultivated cassava and related species reveals extensive interspecific hybridization and genetic diversity.</title>
        <authorList>
            <person name="Bredeson J.V."/>
            <person name="Lyons J.B."/>
            <person name="Prochnik S.E."/>
            <person name="Wu G.A."/>
            <person name="Ha C.M."/>
            <person name="Edsinger-Gonzales E."/>
            <person name="Grimwood J."/>
            <person name="Schmutz J."/>
            <person name="Rabbi I.Y."/>
            <person name="Egesi C."/>
            <person name="Nauluvula P."/>
            <person name="Lebot V."/>
            <person name="Ndunguru J."/>
            <person name="Mkamilo G."/>
            <person name="Bart R.S."/>
            <person name="Setter T.L."/>
            <person name="Gleadow R.M."/>
            <person name="Kulakow P."/>
            <person name="Ferguson M.E."/>
            <person name="Rounsley S."/>
            <person name="Rokhsar D.S."/>
        </authorList>
    </citation>
    <scope>NUCLEOTIDE SEQUENCE [LARGE SCALE GENOMIC DNA]</scope>
    <source>
        <strain evidence="2">cv. AM560-2</strain>
    </source>
</reference>
<keyword evidence="2" id="KW-1185">Reference proteome</keyword>
<organism evidence="1 2">
    <name type="scientific">Manihot esculenta</name>
    <name type="common">Cassava</name>
    <name type="synonym">Jatropha manihot</name>
    <dbReference type="NCBI Taxonomy" id="3983"/>
    <lineage>
        <taxon>Eukaryota</taxon>
        <taxon>Viridiplantae</taxon>
        <taxon>Streptophyta</taxon>
        <taxon>Embryophyta</taxon>
        <taxon>Tracheophyta</taxon>
        <taxon>Spermatophyta</taxon>
        <taxon>Magnoliopsida</taxon>
        <taxon>eudicotyledons</taxon>
        <taxon>Gunneridae</taxon>
        <taxon>Pentapetalae</taxon>
        <taxon>rosids</taxon>
        <taxon>fabids</taxon>
        <taxon>Malpighiales</taxon>
        <taxon>Euphorbiaceae</taxon>
        <taxon>Crotonoideae</taxon>
        <taxon>Manihoteae</taxon>
        <taxon>Manihot</taxon>
    </lineage>
</organism>
<comment type="caution">
    <text evidence="1">The sequence shown here is derived from an EMBL/GenBank/DDBJ whole genome shotgun (WGS) entry which is preliminary data.</text>
</comment>
<name>A0ACB7FYJ5_MANES</name>
<evidence type="ECO:0000313" key="2">
    <source>
        <dbReference type="Proteomes" id="UP000091857"/>
    </source>
</evidence>
<accession>A0ACB7FYJ5</accession>
<proteinExistence type="predicted"/>
<evidence type="ECO:0000313" key="1">
    <source>
        <dbReference type="EMBL" id="KAG8632910.1"/>
    </source>
</evidence>
<protein>
    <submittedName>
        <fullName evidence="1">Uncharacterized protein</fullName>
    </submittedName>
</protein>